<protein>
    <submittedName>
        <fullName evidence="1">Type IV pilus assembly protein PilV</fullName>
    </submittedName>
</protein>
<gene>
    <name evidence="1" type="ORF">FHS28_003124</name>
</gene>
<keyword evidence="2" id="KW-1185">Reference proteome</keyword>
<sequence>MKPNTRTSSPRRRARGMTLIEILCAILVMTLGLLGLVSVMAKASQATIATDDAQRAASLANEIATQMWLSGTVVIPSDTLTAWKTRVATATDAGLPNGVGAVSQPDTSINFARITITWTPPGGSQHQYFTDVRLNN</sequence>
<dbReference type="Proteomes" id="UP000574369">
    <property type="component" value="Unassembled WGS sequence"/>
</dbReference>
<accession>A0ABR6GX80</accession>
<dbReference type="Pfam" id="PF07963">
    <property type="entry name" value="N_methyl"/>
    <property type="match status" value="1"/>
</dbReference>
<dbReference type="RefSeq" id="WP_088452053.1">
    <property type="nucleotide sequence ID" value="NZ_JACHXO010000005.1"/>
</dbReference>
<name>A0ABR6GX80_9BURK</name>
<organism evidence="1 2">
    <name type="scientific">Roseateles terrae</name>
    <dbReference type="NCBI Taxonomy" id="431060"/>
    <lineage>
        <taxon>Bacteria</taxon>
        <taxon>Pseudomonadati</taxon>
        <taxon>Pseudomonadota</taxon>
        <taxon>Betaproteobacteria</taxon>
        <taxon>Burkholderiales</taxon>
        <taxon>Sphaerotilaceae</taxon>
        <taxon>Roseateles</taxon>
    </lineage>
</organism>
<reference evidence="1 2" key="1">
    <citation type="submission" date="2020-08" db="EMBL/GenBank/DDBJ databases">
        <title>Genomic Encyclopedia of Type Strains, Phase III (KMG-III): the genomes of soil and plant-associated and newly described type strains.</title>
        <authorList>
            <person name="Whitman W."/>
        </authorList>
    </citation>
    <scope>NUCLEOTIDE SEQUENCE [LARGE SCALE GENOMIC DNA]</scope>
    <source>
        <strain evidence="1 2">CECT 7247</strain>
    </source>
</reference>
<comment type="caution">
    <text evidence="1">The sequence shown here is derived from an EMBL/GenBank/DDBJ whole genome shotgun (WGS) entry which is preliminary data.</text>
</comment>
<evidence type="ECO:0000313" key="1">
    <source>
        <dbReference type="EMBL" id="MBB3195718.1"/>
    </source>
</evidence>
<proteinExistence type="predicted"/>
<dbReference type="InterPro" id="IPR012902">
    <property type="entry name" value="N_methyl_site"/>
</dbReference>
<dbReference type="EMBL" id="JACHXO010000005">
    <property type="protein sequence ID" value="MBB3195718.1"/>
    <property type="molecule type" value="Genomic_DNA"/>
</dbReference>
<dbReference type="NCBIfam" id="TIGR02532">
    <property type="entry name" value="IV_pilin_GFxxxE"/>
    <property type="match status" value="1"/>
</dbReference>
<evidence type="ECO:0000313" key="2">
    <source>
        <dbReference type="Proteomes" id="UP000574369"/>
    </source>
</evidence>